<dbReference type="AlphaFoldDB" id="A0A0L6V045"/>
<feature type="compositionally biased region" description="Basic residues" evidence="1">
    <location>
        <begin position="14"/>
        <end position="24"/>
    </location>
</feature>
<organism evidence="2 3">
    <name type="scientific">Puccinia sorghi</name>
    <dbReference type="NCBI Taxonomy" id="27349"/>
    <lineage>
        <taxon>Eukaryota</taxon>
        <taxon>Fungi</taxon>
        <taxon>Dikarya</taxon>
        <taxon>Basidiomycota</taxon>
        <taxon>Pucciniomycotina</taxon>
        <taxon>Pucciniomycetes</taxon>
        <taxon>Pucciniales</taxon>
        <taxon>Pucciniaceae</taxon>
        <taxon>Puccinia</taxon>
    </lineage>
</organism>
<sequence>MKCAFQSKHSSCSKNKKIRKKVSRSRNGQQVLQLRRRCTLQEAICADCHAVTSVYHQNKSTATPKKPLKHGLYPFFYGFNNRFITEQHTIIASPFGVVNATHANFNNNNLNSPNLPAPYNLGNTSITIGLNQAVSPKLSAYLSHFANFAHASHFACLPFRLSLLVCLSVSFCLHAYPFAFLPVSPHTKTKKLNEKRKRCVKNVSDEHVDLKICEVECVMNEASGHVRVRTLKGQAGVRVRVIGSAWPLEYGCAWYMAGRPSLGGSWDRFFYITQRHLGRLFERTQLGLYFNPGHIRNRFTRREPPCGLSVYSCTCAFFAPHPPEQKRLAHNCVSPCVPRCWTLDRSIDPCAASLSIRLLSDLRGVDDRNVGGSSPPLGASCVFVNAGDAPVLLASSGFFSCSVVDGIDSDINYWCCGCVKDRVGVSLILIESLTFSGLLHDANLLDGDFHGFFLSFIFIFLDISRVIHVAYLKSTPGELIKKINQPGSGLLFRDAEYHMIKSNPPLLKSNQSIQTLSNIQLLLRINTPQLNSNSILPINILCSNKQDTHLSSGTINDHQMTSDIRCLLIGPGVYTAKNRKEPLPLRQNIPNPALFPHPNYGCLQTKDRPRFQQAEAKLLSGGTSDTKNPALQPSQTRTNRCGAYIGKAVAAAEADQSKQRKVSGLFKLPLATEKVRAGN</sequence>
<evidence type="ECO:0000313" key="3">
    <source>
        <dbReference type="Proteomes" id="UP000037035"/>
    </source>
</evidence>
<dbReference type="Proteomes" id="UP000037035">
    <property type="component" value="Unassembled WGS sequence"/>
</dbReference>
<proteinExistence type="predicted"/>
<evidence type="ECO:0000313" key="2">
    <source>
        <dbReference type="EMBL" id="KNZ54168.1"/>
    </source>
</evidence>
<protein>
    <submittedName>
        <fullName evidence="2">Uncharacterized protein</fullName>
    </submittedName>
</protein>
<feature type="region of interest" description="Disordered" evidence="1">
    <location>
        <begin position="1"/>
        <end position="28"/>
    </location>
</feature>
<comment type="caution">
    <text evidence="2">The sequence shown here is derived from an EMBL/GenBank/DDBJ whole genome shotgun (WGS) entry which is preliminary data.</text>
</comment>
<name>A0A0L6V045_9BASI</name>
<gene>
    <name evidence="2" type="ORF">VP01_3021g2</name>
</gene>
<keyword evidence="3" id="KW-1185">Reference proteome</keyword>
<dbReference type="VEuPathDB" id="FungiDB:VP01_3021g2"/>
<evidence type="ECO:0000256" key="1">
    <source>
        <dbReference type="SAM" id="MobiDB-lite"/>
    </source>
</evidence>
<accession>A0A0L6V045</accession>
<reference evidence="2 3" key="1">
    <citation type="submission" date="2015-08" db="EMBL/GenBank/DDBJ databases">
        <title>Next Generation Sequencing and Analysis of the Genome of Puccinia sorghi L Schw, the Causal Agent of Maize Common Rust.</title>
        <authorList>
            <person name="Rochi L."/>
            <person name="Burguener G."/>
            <person name="Darino M."/>
            <person name="Turjanski A."/>
            <person name="Kreff E."/>
            <person name="Dieguez M.J."/>
            <person name="Sacco F."/>
        </authorList>
    </citation>
    <scope>NUCLEOTIDE SEQUENCE [LARGE SCALE GENOMIC DNA]</scope>
    <source>
        <strain evidence="2 3">RO10H11247</strain>
    </source>
</reference>
<dbReference type="EMBL" id="LAVV01007971">
    <property type="protein sequence ID" value="KNZ54168.1"/>
    <property type="molecule type" value="Genomic_DNA"/>
</dbReference>